<dbReference type="InterPro" id="IPR009764">
    <property type="entry name" value="OCIA_dom"/>
</dbReference>
<dbReference type="PANTHER" id="PTHR13336">
    <property type="entry name" value="OVARIAN CARCINOMA IMMUNOREACTIVE ANTIGEN"/>
    <property type="match status" value="1"/>
</dbReference>
<dbReference type="PANTHER" id="PTHR13336:SF3">
    <property type="entry name" value="OCIA DOMAIN-CONTAINING PROTEIN 1"/>
    <property type="match status" value="1"/>
</dbReference>
<feature type="compositionally biased region" description="Basic and acidic residues" evidence="1">
    <location>
        <begin position="191"/>
        <end position="205"/>
    </location>
</feature>
<accession>A0A2H8TLK9</accession>
<dbReference type="AlphaFoldDB" id="A0A2H8TLK9"/>
<feature type="compositionally biased region" description="Polar residues" evidence="1">
    <location>
        <begin position="206"/>
        <end position="250"/>
    </location>
</feature>
<protein>
    <submittedName>
        <fullName evidence="3">OCIA domain-containing protein 1</fullName>
    </submittedName>
</protein>
<dbReference type="InterPro" id="IPR040187">
    <property type="entry name" value="OCAD1/2"/>
</dbReference>
<feature type="region of interest" description="Disordered" evidence="1">
    <location>
        <begin position="1"/>
        <end position="20"/>
    </location>
</feature>
<gene>
    <name evidence="3" type="primary">asrij_2</name>
</gene>
<evidence type="ECO:0000313" key="3">
    <source>
        <dbReference type="EMBL" id="MBW14178.1"/>
    </source>
</evidence>
<dbReference type="EMBL" id="GFXV01002373">
    <property type="protein sequence ID" value="MBW14178.1"/>
    <property type="molecule type" value="Transcribed_RNA"/>
</dbReference>
<reference evidence="3" key="1">
    <citation type="submission" date="2017-10" db="EMBL/GenBank/DDBJ databases">
        <title>Transcriptome Assembly of Sugarcane Aphid Adults.</title>
        <authorList>
            <person name="Scully E.D."/>
            <person name="Palmer N.A."/>
            <person name="Geib S.M."/>
            <person name="Sarath G."/>
            <person name="Sattler S.E."/>
        </authorList>
    </citation>
    <scope>NUCLEOTIDE SEQUENCE</scope>
    <source>
        <tissue evidence="3">Whole body</tissue>
    </source>
</reference>
<dbReference type="OrthoDB" id="6513616at2759"/>
<sequence length="264" mass="30247">MANLNPGTPPQQKKPSPDSLFYQFSPEETRVMNECNTESFFQRSLPLSLITGAVSYAAVNAGYLKRSLKWGPWPKVIFGGLFGYLIGKYSYQAKCAEKLMQLPNSELGRVLRERRGKTSGEFFQENVTNPTNITPGNDMPTLLTDYKSNVDIDMHKPTYSLDTDYRPNYDGLPLRKENEISLSNVTPTSYEDLRKLNRQEYDRTQPNKVTYRQPPLSNSQPIWDNQAYPPSNTQPTWNNQAYPSSDQTRTPQHRESRNQYGDVV</sequence>
<dbReference type="Pfam" id="PF07051">
    <property type="entry name" value="OCIA"/>
    <property type="match status" value="1"/>
</dbReference>
<evidence type="ECO:0000259" key="2">
    <source>
        <dbReference type="Pfam" id="PF07051"/>
    </source>
</evidence>
<feature type="domain" description="OCIA" evidence="2">
    <location>
        <begin position="21"/>
        <end position="106"/>
    </location>
</feature>
<name>A0A2H8TLK9_9HEMI</name>
<proteinExistence type="predicted"/>
<feature type="region of interest" description="Disordered" evidence="1">
    <location>
        <begin position="191"/>
        <end position="264"/>
    </location>
</feature>
<evidence type="ECO:0000256" key="1">
    <source>
        <dbReference type="SAM" id="MobiDB-lite"/>
    </source>
</evidence>
<dbReference type="GO" id="GO:0005768">
    <property type="term" value="C:endosome"/>
    <property type="evidence" value="ECO:0007669"/>
    <property type="project" value="TreeGrafter"/>
</dbReference>
<organism evidence="3">
    <name type="scientific">Melanaphis sacchari</name>
    <dbReference type="NCBI Taxonomy" id="742174"/>
    <lineage>
        <taxon>Eukaryota</taxon>
        <taxon>Metazoa</taxon>
        <taxon>Ecdysozoa</taxon>
        <taxon>Arthropoda</taxon>
        <taxon>Hexapoda</taxon>
        <taxon>Insecta</taxon>
        <taxon>Pterygota</taxon>
        <taxon>Neoptera</taxon>
        <taxon>Paraneoptera</taxon>
        <taxon>Hemiptera</taxon>
        <taxon>Sternorrhyncha</taxon>
        <taxon>Aphidomorpha</taxon>
        <taxon>Aphidoidea</taxon>
        <taxon>Aphididae</taxon>
        <taxon>Aphidini</taxon>
        <taxon>Melanaphis</taxon>
    </lineage>
</organism>